<dbReference type="Proteomes" id="UP000306102">
    <property type="component" value="Unassembled WGS sequence"/>
</dbReference>
<dbReference type="Pfam" id="PF00582">
    <property type="entry name" value="Usp"/>
    <property type="match status" value="1"/>
</dbReference>
<dbReference type="PANTHER" id="PTHR45647:SF37">
    <property type="entry name" value="U-BOX DOMAIN-CONTAINING PROTEIN 35-LIKE ISOFORM X1"/>
    <property type="match status" value="1"/>
</dbReference>
<comment type="caution">
    <text evidence="5">The sequence shown here is derived from an EMBL/GenBank/DDBJ whole genome shotgun (WGS) entry which is preliminary data.</text>
</comment>
<organism evidence="5 6">
    <name type="scientific">Camellia sinensis var. sinensis</name>
    <name type="common">China tea</name>
    <dbReference type="NCBI Taxonomy" id="542762"/>
    <lineage>
        <taxon>Eukaryota</taxon>
        <taxon>Viridiplantae</taxon>
        <taxon>Streptophyta</taxon>
        <taxon>Embryophyta</taxon>
        <taxon>Tracheophyta</taxon>
        <taxon>Spermatophyta</taxon>
        <taxon>Magnoliopsida</taxon>
        <taxon>eudicotyledons</taxon>
        <taxon>Gunneridae</taxon>
        <taxon>Pentapetalae</taxon>
        <taxon>asterids</taxon>
        <taxon>Ericales</taxon>
        <taxon>Theaceae</taxon>
        <taxon>Camellia</taxon>
    </lineage>
</organism>
<dbReference type="InterPro" id="IPR014729">
    <property type="entry name" value="Rossmann-like_a/b/a_fold"/>
</dbReference>
<evidence type="ECO:0000256" key="1">
    <source>
        <dbReference type="ARBA" id="ARBA00000900"/>
    </source>
</evidence>
<evidence type="ECO:0000313" key="5">
    <source>
        <dbReference type="EMBL" id="THG10718.1"/>
    </source>
</evidence>
<dbReference type="PANTHER" id="PTHR45647">
    <property type="entry name" value="OS02G0152300 PROTEIN"/>
    <property type="match status" value="1"/>
</dbReference>
<evidence type="ECO:0000259" key="4">
    <source>
        <dbReference type="Pfam" id="PF00582"/>
    </source>
</evidence>
<evidence type="ECO:0000256" key="3">
    <source>
        <dbReference type="ARBA" id="ARBA00022786"/>
    </source>
</evidence>
<dbReference type="STRING" id="542762.A0A4S4E478"/>
<feature type="domain" description="UspA" evidence="4">
    <location>
        <begin position="18"/>
        <end position="143"/>
    </location>
</feature>
<dbReference type="EMBL" id="SDRB02007730">
    <property type="protein sequence ID" value="THG10718.1"/>
    <property type="molecule type" value="Genomic_DNA"/>
</dbReference>
<dbReference type="InterPro" id="IPR051348">
    <property type="entry name" value="U-box_ubiquitin_ligases"/>
</dbReference>
<reference evidence="5 6" key="1">
    <citation type="journal article" date="2018" name="Proc. Natl. Acad. Sci. U.S.A.">
        <title>Draft genome sequence of Camellia sinensis var. sinensis provides insights into the evolution of the tea genome and tea quality.</title>
        <authorList>
            <person name="Wei C."/>
            <person name="Yang H."/>
            <person name="Wang S."/>
            <person name="Zhao J."/>
            <person name="Liu C."/>
            <person name="Gao L."/>
            <person name="Xia E."/>
            <person name="Lu Y."/>
            <person name="Tai Y."/>
            <person name="She G."/>
            <person name="Sun J."/>
            <person name="Cao H."/>
            <person name="Tong W."/>
            <person name="Gao Q."/>
            <person name="Li Y."/>
            <person name="Deng W."/>
            <person name="Jiang X."/>
            <person name="Wang W."/>
            <person name="Chen Q."/>
            <person name="Zhang S."/>
            <person name="Li H."/>
            <person name="Wu J."/>
            <person name="Wang P."/>
            <person name="Li P."/>
            <person name="Shi C."/>
            <person name="Zheng F."/>
            <person name="Jian J."/>
            <person name="Huang B."/>
            <person name="Shan D."/>
            <person name="Shi M."/>
            <person name="Fang C."/>
            <person name="Yue Y."/>
            <person name="Li F."/>
            <person name="Li D."/>
            <person name="Wei S."/>
            <person name="Han B."/>
            <person name="Jiang C."/>
            <person name="Yin Y."/>
            <person name="Xia T."/>
            <person name="Zhang Z."/>
            <person name="Bennetzen J.L."/>
            <person name="Zhao S."/>
            <person name="Wan X."/>
        </authorList>
    </citation>
    <scope>NUCLEOTIDE SEQUENCE [LARGE SCALE GENOMIC DNA]</scope>
    <source>
        <strain evidence="6">cv. Shuchazao</strain>
        <tissue evidence="5">Leaf</tissue>
    </source>
</reference>
<dbReference type="EC" id="2.3.2.27" evidence="2"/>
<gene>
    <name evidence="5" type="ORF">TEA_025087</name>
</gene>
<dbReference type="SUPFAM" id="SSF52402">
    <property type="entry name" value="Adenine nucleotide alpha hydrolases-like"/>
    <property type="match status" value="1"/>
</dbReference>
<sequence length="187" mass="20639">MWNQRGNTGNGNANGNEVIVAIDKDKGSQYALKWAIDHLLSRGQNVTLIHVKQRPSSIPTTMGIQVSLSDVHDGVAKAFKNQVDNQAKELFLPFRAFCTRKDIKCNEIILEDMDVAKVLCDYVRVNLIDTLVVGAPSKNSFVRCPLSGLHTQVVSEFVSSSLPQGIPYVLHKATPLPTIVPMFQPKL</sequence>
<keyword evidence="6" id="KW-1185">Reference proteome</keyword>
<name>A0A4S4E478_CAMSN</name>
<dbReference type="Gene3D" id="3.40.50.620">
    <property type="entry name" value="HUPs"/>
    <property type="match status" value="1"/>
</dbReference>
<evidence type="ECO:0000256" key="2">
    <source>
        <dbReference type="ARBA" id="ARBA00012483"/>
    </source>
</evidence>
<comment type="catalytic activity">
    <reaction evidence="1">
        <text>S-ubiquitinyl-[E2 ubiquitin-conjugating enzyme]-L-cysteine + [acceptor protein]-L-lysine = [E2 ubiquitin-conjugating enzyme]-L-cysteine + N(6)-ubiquitinyl-[acceptor protein]-L-lysine.</text>
        <dbReference type="EC" id="2.3.2.27"/>
    </reaction>
</comment>
<accession>A0A4S4E478</accession>
<protein>
    <recommendedName>
        <fullName evidence="2">RING-type E3 ubiquitin transferase</fullName>
        <ecNumber evidence="2">2.3.2.27</ecNumber>
    </recommendedName>
</protein>
<dbReference type="CDD" id="cd01989">
    <property type="entry name" value="USP_STK_Ubox_N"/>
    <property type="match status" value="1"/>
</dbReference>
<proteinExistence type="predicted"/>
<keyword evidence="3" id="KW-0833">Ubl conjugation pathway</keyword>
<evidence type="ECO:0000313" key="6">
    <source>
        <dbReference type="Proteomes" id="UP000306102"/>
    </source>
</evidence>
<dbReference type="GO" id="GO:0061630">
    <property type="term" value="F:ubiquitin protein ligase activity"/>
    <property type="evidence" value="ECO:0007669"/>
    <property type="project" value="UniProtKB-EC"/>
</dbReference>
<dbReference type="AlphaFoldDB" id="A0A4S4E478"/>
<dbReference type="InterPro" id="IPR006016">
    <property type="entry name" value="UspA"/>
</dbReference>